<protein>
    <submittedName>
        <fullName evidence="3">Uncharacterized protein</fullName>
    </submittedName>
</protein>
<proteinExistence type="predicted"/>
<organism evidence="3 4">
    <name type="scientific">Neotoma lepida</name>
    <name type="common">Desert woodrat</name>
    <dbReference type="NCBI Taxonomy" id="56216"/>
    <lineage>
        <taxon>Eukaryota</taxon>
        <taxon>Metazoa</taxon>
        <taxon>Chordata</taxon>
        <taxon>Craniata</taxon>
        <taxon>Vertebrata</taxon>
        <taxon>Euteleostomi</taxon>
        <taxon>Mammalia</taxon>
        <taxon>Eutheria</taxon>
        <taxon>Euarchontoglires</taxon>
        <taxon>Glires</taxon>
        <taxon>Rodentia</taxon>
        <taxon>Myomorpha</taxon>
        <taxon>Muroidea</taxon>
        <taxon>Cricetidae</taxon>
        <taxon>Neotominae</taxon>
        <taxon>Neotoma</taxon>
    </lineage>
</organism>
<feature type="transmembrane region" description="Helical" evidence="2">
    <location>
        <begin position="76"/>
        <end position="96"/>
    </location>
</feature>
<dbReference type="InterPro" id="IPR001326">
    <property type="entry name" value="Transl_elong_EF1B_B/D_CS"/>
</dbReference>
<sequence length="157" mass="17000">MRKSSSKRGPANVEDITGSGAMDAKEGDDIDLFGSEEESEEAKSSKKSALCSFTTSQLTLDACKEKVLSKRARLTLGARYFVLSFHSPGASFYAHPKSQSELSTPLLVHTGYPLGSVLYLPILISTTSFPVLLCPLAYGAVWDLARARKCLEYIVAC</sequence>
<gene>
    <name evidence="3" type="ORF">A6R68_13384</name>
</gene>
<dbReference type="GO" id="GO:0003746">
    <property type="term" value="F:translation elongation factor activity"/>
    <property type="evidence" value="ECO:0007669"/>
    <property type="project" value="InterPro"/>
</dbReference>
<name>A0A1A6H356_NEOLE</name>
<feature type="transmembrane region" description="Helical" evidence="2">
    <location>
        <begin position="116"/>
        <end position="141"/>
    </location>
</feature>
<evidence type="ECO:0000256" key="2">
    <source>
        <dbReference type="SAM" id="Phobius"/>
    </source>
</evidence>
<dbReference type="AlphaFoldDB" id="A0A1A6H356"/>
<dbReference type="Proteomes" id="UP000092124">
    <property type="component" value="Unassembled WGS sequence"/>
</dbReference>
<feature type="region of interest" description="Disordered" evidence="1">
    <location>
        <begin position="1"/>
        <end position="29"/>
    </location>
</feature>
<evidence type="ECO:0000256" key="1">
    <source>
        <dbReference type="SAM" id="MobiDB-lite"/>
    </source>
</evidence>
<accession>A0A1A6H356</accession>
<dbReference type="EMBL" id="LZPO01055227">
    <property type="protein sequence ID" value="OBS72042.1"/>
    <property type="molecule type" value="Genomic_DNA"/>
</dbReference>
<keyword evidence="2" id="KW-1133">Transmembrane helix</keyword>
<comment type="caution">
    <text evidence="3">The sequence shown here is derived from an EMBL/GenBank/DDBJ whole genome shotgun (WGS) entry which is preliminary data.</text>
</comment>
<keyword evidence="2" id="KW-0472">Membrane</keyword>
<dbReference type="STRING" id="56216.A0A1A6H356"/>
<evidence type="ECO:0000313" key="3">
    <source>
        <dbReference type="EMBL" id="OBS72042.1"/>
    </source>
</evidence>
<keyword evidence="2" id="KW-0812">Transmembrane</keyword>
<keyword evidence="4" id="KW-1185">Reference proteome</keyword>
<dbReference type="PROSITE" id="PS00824">
    <property type="entry name" value="EF1BD_1"/>
    <property type="match status" value="1"/>
</dbReference>
<reference evidence="3 4" key="1">
    <citation type="submission" date="2016-06" db="EMBL/GenBank/DDBJ databases">
        <title>The Draft Genome Sequence and Annotation of the Desert Woodrat Neotoma lepida.</title>
        <authorList>
            <person name="Campbell M."/>
            <person name="Oakeson K.F."/>
            <person name="Yandell M."/>
            <person name="Halpert J.R."/>
            <person name="Dearing D."/>
        </authorList>
    </citation>
    <scope>NUCLEOTIDE SEQUENCE [LARGE SCALE GENOMIC DNA]</scope>
    <source>
        <strain evidence="3">417</strain>
        <tissue evidence="3">Liver</tissue>
    </source>
</reference>
<evidence type="ECO:0000313" key="4">
    <source>
        <dbReference type="Proteomes" id="UP000092124"/>
    </source>
</evidence>